<evidence type="ECO:0000313" key="1">
    <source>
        <dbReference type="EnsemblPlants" id="Solyc03g096450.2.1"/>
    </source>
</evidence>
<proteinExistence type="predicted"/>
<evidence type="ECO:0000313" key="2">
    <source>
        <dbReference type="Proteomes" id="UP000004994"/>
    </source>
</evidence>
<reference evidence="1" key="2">
    <citation type="submission" date="2019-01" db="UniProtKB">
        <authorList>
            <consortium name="EnsemblPlants"/>
        </authorList>
    </citation>
    <scope>IDENTIFICATION</scope>
    <source>
        <strain evidence="1">cv. Heinz 1706</strain>
    </source>
</reference>
<dbReference type="PaxDb" id="4081-Solyc03g096450.1.1"/>
<dbReference type="EnsemblPlants" id="Solyc03g096450.2.1">
    <property type="protein sequence ID" value="Solyc03g096450.2.1"/>
    <property type="gene ID" value="Solyc03g096450.2"/>
</dbReference>
<sequence length="92" mass="10561">MLNTCYIGVNIFLSLPSSSSSSFFLFLSESSHLSQIKLCRKIQINKPNNYWMLHRFKDDQAEVQGSVFWVSAKRGATISPIGFYLVFKQYLS</sequence>
<dbReference type="InParanoid" id="A0A3Q7FPX8"/>
<accession>A0A3Q7FPX8</accession>
<dbReference type="Gramene" id="Solyc03g096450.2.1">
    <property type="protein sequence ID" value="Solyc03g096450.2.1"/>
    <property type="gene ID" value="Solyc03g096450.2"/>
</dbReference>
<name>A0A3Q7FPX8_SOLLC</name>
<dbReference type="AlphaFoldDB" id="A0A3Q7FPX8"/>
<keyword evidence="2" id="KW-1185">Reference proteome</keyword>
<dbReference type="Proteomes" id="UP000004994">
    <property type="component" value="Chromosome 3"/>
</dbReference>
<protein>
    <submittedName>
        <fullName evidence="1">Uncharacterized protein</fullName>
    </submittedName>
</protein>
<reference evidence="1" key="1">
    <citation type="journal article" date="2012" name="Nature">
        <title>The tomato genome sequence provides insights into fleshy fruit evolution.</title>
        <authorList>
            <consortium name="Tomato Genome Consortium"/>
        </authorList>
    </citation>
    <scope>NUCLEOTIDE SEQUENCE [LARGE SCALE GENOMIC DNA]</scope>
    <source>
        <strain evidence="1">cv. Heinz 1706</strain>
    </source>
</reference>
<organism evidence="1">
    <name type="scientific">Solanum lycopersicum</name>
    <name type="common">Tomato</name>
    <name type="synonym">Lycopersicon esculentum</name>
    <dbReference type="NCBI Taxonomy" id="4081"/>
    <lineage>
        <taxon>Eukaryota</taxon>
        <taxon>Viridiplantae</taxon>
        <taxon>Streptophyta</taxon>
        <taxon>Embryophyta</taxon>
        <taxon>Tracheophyta</taxon>
        <taxon>Spermatophyta</taxon>
        <taxon>Magnoliopsida</taxon>
        <taxon>eudicotyledons</taxon>
        <taxon>Gunneridae</taxon>
        <taxon>Pentapetalae</taxon>
        <taxon>asterids</taxon>
        <taxon>lamiids</taxon>
        <taxon>Solanales</taxon>
        <taxon>Solanaceae</taxon>
        <taxon>Solanoideae</taxon>
        <taxon>Solaneae</taxon>
        <taxon>Solanum</taxon>
        <taxon>Solanum subgen. Lycopersicon</taxon>
    </lineage>
</organism>